<protein>
    <submittedName>
        <fullName evidence="3">Uncharacterized protein</fullName>
    </submittedName>
</protein>
<comment type="caution">
    <text evidence="3">The sequence shown here is derived from an EMBL/GenBank/DDBJ whole genome shotgun (WGS) entry which is preliminary data.</text>
</comment>
<sequence length="722" mass="82865">MNTQDEKSRLQRKEIEKELAKALADRSKATSLLAELSVLQTESSQRILTTEITSHHERELVKRRIAELRATNDALETTLKNQGSEDYAQRRIQPSGSFLEDLGMDIQYVKDELRRQDNLLGEMNRFRPYCKYLPFDILRLIFQALNPRHDFLQHLLTSGPHSPWSQSIRTKKTLIMVSRSWREVALPFLYEVVSLRRVGQLVALARTLRQNAREYSHLIRRLSLSFYIPEGYRQNVERNMADILARCIYITELSFESAFTDWFPSIEPSLSSSIAKENALVAALKEAGPRINKFAYVDTESSSLNGRSLIPMQLINQFTNLVSLSLLLPPSTLTGDHSSDLDAQSQLEIPSLTLKALEDLVLLHQEADIYLNAMAKSWEMPKLKYLSFRSFSSVKREIRPDWDLYHQFFTKFGDGLRYLDFGPHEPYRSYKEAKEEIDELVEMCPNLEHLVISSDYIDGPFESPCDGETSCHIDIWVSLSTQVLKTYYLDMDYTDDKSFLSPFFSASNDGTFLSGIRFIDRGLTHIPDVPRLLFPLPSEGEDEPQTHAPLIHRMPGFSIIQTDWCLFRQNADWNKPWDGLPETLQDFMEPYSIQCPNALCRNGRCAHSSCSECWSDKTDEHLRQNGGFGSSTDNSSRSACRWVLRENPSHYSDSSWVDSQEVDDDHETPNLGWSTGNGGQDEKESPVLDEQLRLTEEDVLDIFSTQLGSNMIPDQVWYGGWL</sequence>
<evidence type="ECO:0000313" key="4">
    <source>
        <dbReference type="Proteomes" id="UP001212997"/>
    </source>
</evidence>
<dbReference type="AlphaFoldDB" id="A0AAD5VC59"/>
<keyword evidence="1" id="KW-0175">Coiled coil</keyword>
<reference evidence="3" key="1">
    <citation type="submission" date="2022-07" db="EMBL/GenBank/DDBJ databases">
        <title>Genome Sequence of Physisporinus lineatus.</title>
        <authorList>
            <person name="Buettner E."/>
        </authorList>
    </citation>
    <scope>NUCLEOTIDE SEQUENCE</scope>
    <source>
        <strain evidence="3">VT162</strain>
    </source>
</reference>
<keyword evidence="4" id="KW-1185">Reference proteome</keyword>
<evidence type="ECO:0000256" key="2">
    <source>
        <dbReference type="SAM" id="MobiDB-lite"/>
    </source>
</evidence>
<name>A0AAD5VC59_9APHY</name>
<organism evidence="3 4">
    <name type="scientific">Meripilus lineatus</name>
    <dbReference type="NCBI Taxonomy" id="2056292"/>
    <lineage>
        <taxon>Eukaryota</taxon>
        <taxon>Fungi</taxon>
        <taxon>Dikarya</taxon>
        <taxon>Basidiomycota</taxon>
        <taxon>Agaricomycotina</taxon>
        <taxon>Agaricomycetes</taxon>
        <taxon>Polyporales</taxon>
        <taxon>Meripilaceae</taxon>
        <taxon>Meripilus</taxon>
    </lineage>
</organism>
<proteinExistence type="predicted"/>
<evidence type="ECO:0000313" key="3">
    <source>
        <dbReference type="EMBL" id="KAJ3491682.1"/>
    </source>
</evidence>
<feature type="coiled-coil region" evidence="1">
    <location>
        <begin position="58"/>
        <end position="85"/>
    </location>
</feature>
<accession>A0AAD5VC59</accession>
<feature type="compositionally biased region" description="Polar residues" evidence="2">
    <location>
        <begin position="649"/>
        <end position="658"/>
    </location>
</feature>
<evidence type="ECO:0000256" key="1">
    <source>
        <dbReference type="SAM" id="Coils"/>
    </source>
</evidence>
<dbReference type="EMBL" id="JANAWD010000008">
    <property type="protein sequence ID" value="KAJ3491682.1"/>
    <property type="molecule type" value="Genomic_DNA"/>
</dbReference>
<feature type="region of interest" description="Disordered" evidence="2">
    <location>
        <begin position="649"/>
        <end position="685"/>
    </location>
</feature>
<gene>
    <name evidence="3" type="ORF">NLI96_g537</name>
</gene>
<dbReference type="Proteomes" id="UP001212997">
    <property type="component" value="Unassembled WGS sequence"/>
</dbReference>